<name>A0ABX1GLX9_9FLAO</name>
<protein>
    <recommendedName>
        <fullName evidence="3">IrrE N-terminal-like domain-containing protein</fullName>
    </recommendedName>
</protein>
<dbReference type="Proteomes" id="UP000718451">
    <property type="component" value="Unassembled WGS sequence"/>
</dbReference>
<dbReference type="RefSeq" id="WP_168551139.1">
    <property type="nucleotide sequence ID" value="NZ_JAAWWL010000001.1"/>
</dbReference>
<evidence type="ECO:0000313" key="2">
    <source>
        <dbReference type="Proteomes" id="UP000718451"/>
    </source>
</evidence>
<comment type="caution">
    <text evidence="1">The sequence shown here is derived from an EMBL/GenBank/DDBJ whole genome shotgun (WGS) entry which is preliminary data.</text>
</comment>
<reference evidence="1 2" key="1">
    <citation type="submission" date="2020-04" db="EMBL/GenBank/DDBJ databases">
        <authorList>
            <person name="Yoon J."/>
        </authorList>
    </citation>
    <scope>NUCLEOTIDE SEQUENCE [LARGE SCALE GENOMIC DNA]</scope>
    <source>
        <strain evidence="1 2">DJ-13</strain>
    </source>
</reference>
<evidence type="ECO:0000313" key="1">
    <source>
        <dbReference type="EMBL" id="NKI30917.1"/>
    </source>
</evidence>
<organism evidence="1 2">
    <name type="scientific">Croceivirga thetidis</name>
    <dbReference type="NCBI Taxonomy" id="2721623"/>
    <lineage>
        <taxon>Bacteria</taxon>
        <taxon>Pseudomonadati</taxon>
        <taxon>Bacteroidota</taxon>
        <taxon>Flavobacteriia</taxon>
        <taxon>Flavobacteriales</taxon>
        <taxon>Flavobacteriaceae</taxon>
        <taxon>Croceivirga</taxon>
    </lineage>
</organism>
<evidence type="ECO:0008006" key="3">
    <source>
        <dbReference type="Google" id="ProtNLM"/>
    </source>
</evidence>
<gene>
    <name evidence="1" type="ORF">HCU67_03115</name>
</gene>
<dbReference type="EMBL" id="JAAWWL010000001">
    <property type="protein sequence ID" value="NKI30917.1"/>
    <property type="molecule type" value="Genomic_DNA"/>
</dbReference>
<keyword evidence="2" id="KW-1185">Reference proteome</keyword>
<proteinExistence type="predicted"/>
<accession>A0ABX1GLX9</accession>
<sequence length="175" mass="20261">MKTSLFWLALLFSVLISYGQKSVDIDGRLQPLLNEFFAECDKYGIEYHEKLFQLKNIDITNSLPLEENNTVMGMVTRDENGNIENILVNWVTLVDPEILKVVAFHEFAHHFLDHKHTCPDCNEIMAVNNSSYFDVIRDWENQLEHMFKTSPVYLKMQQDLTNSSSPIANLGTFND</sequence>